<protein>
    <submittedName>
        <fullName evidence="5">Acetyl transferase</fullName>
    </submittedName>
</protein>
<dbReference type="PANTHER" id="PTHR43300">
    <property type="entry name" value="ACETYLTRANSFERASE"/>
    <property type="match status" value="1"/>
</dbReference>
<dbReference type="EMBL" id="ABCJ01000008">
    <property type="protein sequence ID" value="EDM23165.1"/>
    <property type="molecule type" value="Genomic_DNA"/>
</dbReference>
<dbReference type="Gene3D" id="2.160.10.10">
    <property type="entry name" value="Hexapeptide repeat proteins"/>
    <property type="match status" value="1"/>
</dbReference>
<dbReference type="RefSeq" id="WP_007475144.1">
    <property type="nucleotide sequence ID" value="NZ_ABCJ01000008.1"/>
</dbReference>
<comment type="caution">
    <text evidence="5">The sequence shown here is derived from an EMBL/GenBank/DDBJ whole genome shotgun (WGS) entry which is preliminary data.</text>
</comment>
<dbReference type="InterPro" id="IPR041561">
    <property type="entry name" value="PglD_N"/>
</dbReference>
<name>A0AAI9F1X4_9BACT</name>
<proteinExistence type="inferred from homology"/>
<dbReference type="InterPro" id="IPR020019">
    <property type="entry name" value="AcTrfase_PglD-like"/>
</dbReference>
<evidence type="ECO:0000259" key="4">
    <source>
        <dbReference type="Pfam" id="PF17836"/>
    </source>
</evidence>
<dbReference type="Pfam" id="PF17836">
    <property type="entry name" value="PglD_N"/>
    <property type="match status" value="1"/>
</dbReference>
<dbReference type="CDD" id="cd03360">
    <property type="entry name" value="LbH_AT_putative"/>
    <property type="match status" value="1"/>
</dbReference>
<evidence type="ECO:0000313" key="5">
    <source>
        <dbReference type="EMBL" id="EDM23165.1"/>
    </source>
</evidence>
<feature type="domain" description="PglD N-terminal" evidence="4">
    <location>
        <begin position="4"/>
        <end position="81"/>
    </location>
</feature>
<organism evidence="5 6">
    <name type="scientific">Caminibacter mediatlanticus TB-2</name>
    <dbReference type="NCBI Taxonomy" id="391592"/>
    <lineage>
        <taxon>Bacteria</taxon>
        <taxon>Pseudomonadati</taxon>
        <taxon>Campylobacterota</taxon>
        <taxon>Epsilonproteobacteria</taxon>
        <taxon>Nautiliales</taxon>
        <taxon>Nautiliaceae</taxon>
        <taxon>Caminibacter</taxon>
    </lineage>
</organism>
<evidence type="ECO:0000256" key="1">
    <source>
        <dbReference type="ARBA" id="ARBA00007274"/>
    </source>
</evidence>
<reference evidence="5 6" key="1">
    <citation type="journal article" date="2011" name="Stand. Genomic Sci.">
        <title>Draft genome sequence of Caminibacter mediatlanticus strain TB-2, an epsilonproteobacterium isolated from a deep-sea hydrothermal vent.</title>
        <authorList>
            <person name="Giovannelli D."/>
            <person name="Ferriera S."/>
            <person name="Johnson J."/>
            <person name="Kravitz S."/>
            <person name="Perez-Rodriguez I."/>
            <person name="Ricci J."/>
            <person name="O'Brien C."/>
            <person name="Voordeckers J.W."/>
            <person name="Bini E."/>
            <person name="Vetriani C."/>
        </authorList>
    </citation>
    <scope>NUCLEOTIDE SEQUENCE [LARGE SCALE GENOMIC DNA]</scope>
    <source>
        <strain evidence="5 6">TB-2</strain>
    </source>
</reference>
<dbReference type="AlphaFoldDB" id="A0AAI9F1X4"/>
<gene>
    <name evidence="5" type="ORF">CMTB2_04397</name>
</gene>
<dbReference type="NCBIfam" id="TIGR03570">
    <property type="entry name" value="NeuD_NnaD"/>
    <property type="match status" value="1"/>
</dbReference>
<dbReference type="PANTHER" id="PTHR43300:SF7">
    <property type="entry name" value="UDP-N-ACETYLBACILLOSAMINE N-ACETYLTRANSFERASE"/>
    <property type="match status" value="1"/>
</dbReference>
<dbReference type="Gene3D" id="3.40.50.20">
    <property type="match status" value="1"/>
</dbReference>
<evidence type="ECO:0000256" key="2">
    <source>
        <dbReference type="PIRSR" id="PIRSR620019-1"/>
    </source>
</evidence>
<comment type="similarity">
    <text evidence="1">Belongs to the transferase hexapeptide repeat family.</text>
</comment>
<dbReference type="Proteomes" id="UP000003288">
    <property type="component" value="Unassembled WGS sequence"/>
</dbReference>
<dbReference type="InterPro" id="IPR001451">
    <property type="entry name" value="Hexapep"/>
</dbReference>
<feature type="site" description="Increases basicity of active site His" evidence="2">
    <location>
        <position position="140"/>
    </location>
</feature>
<feature type="binding site" evidence="3">
    <location>
        <position position="148"/>
    </location>
    <ligand>
        <name>acetyl-CoA</name>
        <dbReference type="ChEBI" id="CHEBI:57288"/>
    </ligand>
</feature>
<feature type="binding site" evidence="3">
    <location>
        <position position="69"/>
    </location>
    <ligand>
        <name>substrate</name>
    </ligand>
</feature>
<sequence length="191" mass="20931">MREIILVGGGGHCKSVIDVIEQEGKFEIAGVIDNNLNLGDKVLNYEIIGCDDDLKNLRKKYEFAIVTVGQIKSPNIRIKLFNLLKELKFKLPIIISPRSYVSKYTEIGEGTVIMHDALINAGAKIGKNCIINTKALIEHDSIVEDNCHISTGAIVNGNCLIKKNTFIGSNSLVVNNLTVETGFYKAGSLIK</sequence>
<keyword evidence="5" id="KW-0808">Transferase</keyword>
<dbReference type="GO" id="GO:0016740">
    <property type="term" value="F:transferase activity"/>
    <property type="evidence" value="ECO:0007669"/>
    <property type="project" value="UniProtKB-KW"/>
</dbReference>
<accession>A0AAI9F1X4</accession>
<feature type="active site" description="Proton acceptor" evidence="2">
    <location>
        <position position="139"/>
    </location>
</feature>
<dbReference type="Pfam" id="PF00132">
    <property type="entry name" value="Hexapep"/>
    <property type="match status" value="1"/>
</dbReference>
<evidence type="ECO:0000256" key="3">
    <source>
        <dbReference type="PIRSR" id="PIRSR620019-2"/>
    </source>
</evidence>
<dbReference type="InterPro" id="IPR050179">
    <property type="entry name" value="Trans_hexapeptide_repeat"/>
</dbReference>
<evidence type="ECO:0000313" key="6">
    <source>
        <dbReference type="Proteomes" id="UP000003288"/>
    </source>
</evidence>
<dbReference type="InterPro" id="IPR011004">
    <property type="entry name" value="Trimer_LpxA-like_sf"/>
</dbReference>
<dbReference type="SUPFAM" id="SSF51161">
    <property type="entry name" value="Trimeric LpxA-like enzymes"/>
    <property type="match status" value="1"/>
</dbReference>